<name>A0A087GT79_ARAAL</name>
<keyword evidence="2" id="KW-1185">Reference proteome</keyword>
<dbReference type="AlphaFoldDB" id="A0A087GT79"/>
<protein>
    <submittedName>
        <fullName evidence="1">Uncharacterized protein</fullName>
    </submittedName>
</protein>
<accession>A0A087GT79</accession>
<gene>
    <name evidence="1" type="ordered locus">AALP_Aa6g328300</name>
</gene>
<sequence>MDLMVSTSSVQDGFCFIQQSSNLEVLGRTNGNIRSKVSLGSQKRNRLVLFFAASKVESSGLNGRAQKFDNSAFVHSNSNGNGHYTSVNSSFVLEDVESNNC</sequence>
<dbReference type="Proteomes" id="UP000029120">
    <property type="component" value="Chromosome 6"/>
</dbReference>
<evidence type="ECO:0000313" key="2">
    <source>
        <dbReference type="Proteomes" id="UP000029120"/>
    </source>
</evidence>
<dbReference type="eggNOG" id="KOG4197">
    <property type="taxonomic scope" value="Eukaryota"/>
</dbReference>
<dbReference type="EMBL" id="CM002874">
    <property type="protein sequence ID" value="KFK33081.1"/>
    <property type="molecule type" value="Genomic_DNA"/>
</dbReference>
<dbReference type="Gramene" id="KFK33081">
    <property type="protein sequence ID" value="KFK33081"/>
    <property type="gene ID" value="AALP_AA6G328300"/>
</dbReference>
<reference evidence="2" key="1">
    <citation type="journal article" date="2015" name="Nat. Plants">
        <title>Genome expansion of Arabis alpina linked with retrotransposition and reduced symmetric DNA methylation.</title>
        <authorList>
            <person name="Willing E.M."/>
            <person name="Rawat V."/>
            <person name="Mandakova T."/>
            <person name="Maumus F."/>
            <person name="James G.V."/>
            <person name="Nordstroem K.J."/>
            <person name="Becker C."/>
            <person name="Warthmann N."/>
            <person name="Chica C."/>
            <person name="Szarzynska B."/>
            <person name="Zytnicki M."/>
            <person name="Albani M.C."/>
            <person name="Kiefer C."/>
            <person name="Bergonzi S."/>
            <person name="Castaings L."/>
            <person name="Mateos J.L."/>
            <person name="Berns M.C."/>
            <person name="Bujdoso N."/>
            <person name="Piofczyk T."/>
            <person name="de Lorenzo L."/>
            <person name="Barrero-Sicilia C."/>
            <person name="Mateos I."/>
            <person name="Piednoel M."/>
            <person name="Hagmann J."/>
            <person name="Chen-Min-Tao R."/>
            <person name="Iglesias-Fernandez R."/>
            <person name="Schuster S.C."/>
            <person name="Alonso-Blanco C."/>
            <person name="Roudier F."/>
            <person name="Carbonero P."/>
            <person name="Paz-Ares J."/>
            <person name="Davis S.J."/>
            <person name="Pecinka A."/>
            <person name="Quesneville H."/>
            <person name="Colot V."/>
            <person name="Lysak M.A."/>
            <person name="Weigel D."/>
            <person name="Coupland G."/>
            <person name="Schneeberger K."/>
        </authorList>
    </citation>
    <scope>NUCLEOTIDE SEQUENCE [LARGE SCALE GENOMIC DNA]</scope>
    <source>
        <strain evidence="2">cv. Pajares</strain>
    </source>
</reference>
<organism evidence="1 2">
    <name type="scientific">Arabis alpina</name>
    <name type="common">Alpine rock-cress</name>
    <dbReference type="NCBI Taxonomy" id="50452"/>
    <lineage>
        <taxon>Eukaryota</taxon>
        <taxon>Viridiplantae</taxon>
        <taxon>Streptophyta</taxon>
        <taxon>Embryophyta</taxon>
        <taxon>Tracheophyta</taxon>
        <taxon>Spermatophyta</taxon>
        <taxon>Magnoliopsida</taxon>
        <taxon>eudicotyledons</taxon>
        <taxon>Gunneridae</taxon>
        <taxon>Pentapetalae</taxon>
        <taxon>rosids</taxon>
        <taxon>malvids</taxon>
        <taxon>Brassicales</taxon>
        <taxon>Brassicaceae</taxon>
        <taxon>Arabideae</taxon>
        <taxon>Arabis</taxon>
    </lineage>
</organism>
<evidence type="ECO:0000313" key="1">
    <source>
        <dbReference type="EMBL" id="KFK33081.1"/>
    </source>
</evidence>
<proteinExistence type="predicted"/>